<dbReference type="Proteomes" id="UP001165079">
    <property type="component" value="Unassembled WGS sequence"/>
</dbReference>
<evidence type="ECO:0000313" key="1">
    <source>
        <dbReference type="EMBL" id="GLZ80979.1"/>
    </source>
</evidence>
<comment type="caution">
    <text evidence="1">The sequence shown here is derived from an EMBL/GenBank/DDBJ whole genome shotgun (WGS) entry which is preliminary data.</text>
</comment>
<gene>
    <name evidence="1" type="ORF">Afil01_57860</name>
</gene>
<dbReference type="AlphaFoldDB" id="A0A9W6SS56"/>
<accession>A0A9W6SS56</accession>
<organism evidence="1 2">
    <name type="scientific">Actinorhabdospora filicis</name>
    <dbReference type="NCBI Taxonomy" id="1785913"/>
    <lineage>
        <taxon>Bacteria</taxon>
        <taxon>Bacillati</taxon>
        <taxon>Actinomycetota</taxon>
        <taxon>Actinomycetes</taxon>
        <taxon>Micromonosporales</taxon>
        <taxon>Micromonosporaceae</taxon>
        <taxon>Actinorhabdospora</taxon>
    </lineage>
</organism>
<proteinExistence type="predicted"/>
<reference evidence="1" key="1">
    <citation type="submission" date="2023-03" db="EMBL/GenBank/DDBJ databases">
        <title>Actinorhabdospora filicis NBRC 111898.</title>
        <authorList>
            <person name="Ichikawa N."/>
            <person name="Sato H."/>
            <person name="Tonouchi N."/>
        </authorList>
    </citation>
    <scope>NUCLEOTIDE SEQUENCE</scope>
    <source>
        <strain evidence="1">NBRC 111898</strain>
    </source>
</reference>
<name>A0A9W6SS56_9ACTN</name>
<protein>
    <submittedName>
        <fullName evidence="1">Uncharacterized protein</fullName>
    </submittedName>
</protein>
<evidence type="ECO:0000313" key="2">
    <source>
        <dbReference type="Proteomes" id="UP001165079"/>
    </source>
</evidence>
<dbReference type="EMBL" id="BSTX01000004">
    <property type="protein sequence ID" value="GLZ80979.1"/>
    <property type="molecule type" value="Genomic_DNA"/>
</dbReference>
<sequence length="77" mass="8797">MRMEDDYDRPVEGPPALLADLRRRAETMDTDELTEYALRKGLKPPAEPAGYEDWEIVVAFEDEGGRGPGVLWWAMDE</sequence>
<keyword evidence="2" id="KW-1185">Reference proteome</keyword>